<comment type="caution">
    <text evidence="3">The sequence shown here is derived from an EMBL/GenBank/DDBJ whole genome shotgun (WGS) entry which is preliminary data.</text>
</comment>
<keyword evidence="4" id="KW-1185">Reference proteome</keyword>
<feature type="region of interest" description="Disordered" evidence="1">
    <location>
        <begin position="245"/>
        <end position="264"/>
    </location>
</feature>
<gene>
    <name evidence="3" type="ORF">O181_043073</name>
</gene>
<feature type="signal peptide" evidence="2">
    <location>
        <begin position="1"/>
        <end position="23"/>
    </location>
</feature>
<evidence type="ECO:0000256" key="1">
    <source>
        <dbReference type="SAM" id="MobiDB-lite"/>
    </source>
</evidence>
<dbReference type="InterPro" id="IPR023214">
    <property type="entry name" value="HAD_sf"/>
</dbReference>
<evidence type="ECO:0000313" key="4">
    <source>
        <dbReference type="Proteomes" id="UP000765509"/>
    </source>
</evidence>
<evidence type="ECO:0008006" key="5">
    <source>
        <dbReference type="Google" id="ProtNLM"/>
    </source>
</evidence>
<dbReference type="AlphaFoldDB" id="A0A9Q3DKL3"/>
<organism evidence="3 4">
    <name type="scientific">Austropuccinia psidii MF-1</name>
    <dbReference type="NCBI Taxonomy" id="1389203"/>
    <lineage>
        <taxon>Eukaryota</taxon>
        <taxon>Fungi</taxon>
        <taxon>Dikarya</taxon>
        <taxon>Basidiomycota</taxon>
        <taxon>Pucciniomycotina</taxon>
        <taxon>Pucciniomycetes</taxon>
        <taxon>Pucciniales</taxon>
        <taxon>Sphaerophragmiaceae</taxon>
        <taxon>Austropuccinia</taxon>
    </lineage>
</organism>
<dbReference type="Gene3D" id="1.10.150.720">
    <property type="entry name" value="Haloacid dehalogenase-like hydrolase"/>
    <property type="match status" value="1"/>
</dbReference>
<dbReference type="SUPFAM" id="SSF56784">
    <property type="entry name" value="HAD-like"/>
    <property type="match status" value="1"/>
</dbReference>
<evidence type="ECO:0000256" key="2">
    <source>
        <dbReference type="SAM" id="SignalP"/>
    </source>
</evidence>
<dbReference type="InterPro" id="IPR044924">
    <property type="entry name" value="HAD-SF_hydro_IA_REG-2-like_cap"/>
</dbReference>
<reference evidence="3" key="1">
    <citation type="submission" date="2021-03" db="EMBL/GenBank/DDBJ databases">
        <title>Draft genome sequence of rust myrtle Austropuccinia psidii MF-1, a brazilian biotype.</title>
        <authorList>
            <person name="Quecine M.C."/>
            <person name="Pachon D.M.R."/>
            <person name="Bonatelli M.L."/>
            <person name="Correr F.H."/>
            <person name="Franceschini L.M."/>
            <person name="Leite T.F."/>
            <person name="Margarido G.R.A."/>
            <person name="Almeida C.A."/>
            <person name="Ferrarezi J.A."/>
            <person name="Labate C.A."/>
        </authorList>
    </citation>
    <scope>NUCLEOTIDE SEQUENCE</scope>
    <source>
        <strain evidence="3">MF-1</strain>
    </source>
</reference>
<dbReference type="PANTHER" id="PTHR46191">
    <property type="match status" value="1"/>
</dbReference>
<name>A0A9Q3DKL3_9BASI</name>
<protein>
    <recommendedName>
        <fullName evidence="5">Haloacid dehalogenase-like hydrolase domain-containing protein 3</fullName>
    </recommendedName>
</protein>
<dbReference type="Pfam" id="PF00702">
    <property type="entry name" value="Hydrolase"/>
    <property type="match status" value="1"/>
</dbReference>
<dbReference type="EMBL" id="AVOT02017326">
    <property type="protein sequence ID" value="MBW0503358.1"/>
    <property type="molecule type" value="Genomic_DNA"/>
</dbReference>
<dbReference type="Proteomes" id="UP000765509">
    <property type="component" value="Unassembled WGS sequence"/>
</dbReference>
<keyword evidence="2" id="KW-0732">Signal</keyword>
<dbReference type="OrthoDB" id="444127at2759"/>
<proteinExistence type="predicted"/>
<feature type="chain" id="PRO_5040272445" description="Haloacid dehalogenase-like hydrolase domain-containing protein 3" evidence="2">
    <location>
        <begin position="24"/>
        <end position="281"/>
    </location>
</feature>
<accession>A0A9Q3DKL3</accession>
<dbReference type="PANTHER" id="PTHR46191:SF2">
    <property type="entry name" value="HALOACID DEHALOGENASE-LIKE HYDROLASE DOMAIN-CONTAINING PROTEIN 3"/>
    <property type="match status" value="1"/>
</dbReference>
<sequence>MSGRRYSHIFLDLLGTLICPTLPIHLQYSQIAKEAGIDLAIHEASFKKAFKRINQAYPNYGRLRDTVCAKKMNPQEWWALVIKETCEESLKGQKQSFAIDHHSFEKLTNLIIERFSNEGVYSLYPDTLEFISYLICQQQPFSIITNADPRILNASPQPLKSMFINPFCADFQKLPSSEIVHPRVKVFTSWDIGFSKPESEVWDRVISQLNLSKDELMLHVGDDFTEDYLGAKAAGIDSIWLDRSGSQRSEKADGDGAGMRRKRDAKTQTINSLLELIQQIE</sequence>
<dbReference type="InterPro" id="IPR036412">
    <property type="entry name" value="HAD-like_sf"/>
</dbReference>
<dbReference type="Gene3D" id="3.40.50.1000">
    <property type="entry name" value="HAD superfamily/HAD-like"/>
    <property type="match status" value="1"/>
</dbReference>
<evidence type="ECO:0000313" key="3">
    <source>
        <dbReference type="EMBL" id="MBW0503358.1"/>
    </source>
</evidence>
<dbReference type="InterPro" id="IPR051828">
    <property type="entry name" value="HAD-like_hydrolase_domain"/>
</dbReference>
<dbReference type="GO" id="GO:0005634">
    <property type="term" value="C:nucleus"/>
    <property type="evidence" value="ECO:0007669"/>
    <property type="project" value="TreeGrafter"/>
</dbReference>